<dbReference type="InterPro" id="IPR024185">
    <property type="entry name" value="FTHF_cligase-like_sf"/>
</dbReference>
<evidence type="ECO:0000313" key="2">
    <source>
        <dbReference type="Proteomes" id="UP000295087"/>
    </source>
</evidence>
<dbReference type="Proteomes" id="UP000295087">
    <property type="component" value="Unassembled WGS sequence"/>
</dbReference>
<sequence>MGGARVNSREEILRRVRDGLLDLPDDARRVTVRRSSGRPADADPAERAAVLARFVERLREQGSLVRLVDTTGLPAAVADVLYGMSVRTVLAAVEPGPAWLDHWAGAPGHAVVHGAGAASNGDAVVRDAVAGDASTGSLALEVDGGPAVSEDMPQVCVVRAERVFSSLPDALDRLDPRRPLIWRGGPADAELARQLVVLLVE</sequence>
<protein>
    <submittedName>
        <fullName evidence="1">L-lactate dehydrogenase complex protein LldG</fullName>
    </submittedName>
</protein>
<comment type="caution">
    <text evidence="1">The sequence shown here is derived from an EMBL/GenBank/DDBJ whole genome shotgun (WGS) entry which is preliminary data.</text>
</comment>
<accession>A0A4R6P6T2</accession>
<proteinExistence type="predicted"/>
<dbReference type="EMBL" id="SNXK01000005">
    <property type="protein sequence ID" value="TDP32790.1"/>
    <property type="molecule type" value="Genomic_DNA"/>
</dbReference>
<reference evidence="1 2" key="1">
    <citation type="submission" date="2019-03" db="EMBL/GenBank/DDBJ databases">
        <title>Genomic Encyclopedia of Type Strains, Phase IV (KMG-IV): sequencing the most valuable type-strain genomes for metagenomic binning, comparative biology and taxonomic classification.</title>
        <authorList>
            <person name="Goeker M."/>
        </authorList>
    </citation>
    <scope>NUCLEOTIDE SEQUENCE [LARGE SCALE GENOMIC DNA]</scope>
    <source>
        <strain evidence="1 2">DSM 44496</strain>
    </source>
</reference>
<name>A0A4R6P6T2_NOCIG</name>
<keyword evidence="2" id="KW-1185">Reference proteome</keyword>
<dbReference type="InterPro" id="IPR037171">
    <property type="entry name" value="NagB/RpiA_transferase-like"/>
</dbReference>
<dbReference type="AlphaFoldDB" id="A0A4R6P6T2"/>
<dbReference type="SUPFAM" id="SSF100950">
    <property type="entry name" value="NagB/RpiA/CoA transferase-like"/>
    <property type="match status" value="1"/>
</dbReference>
<dbReference type="Gene3D" id="3.40.50.10420">
    <property type="entry name" value="NagB/RpiA/CoA transferase-like"/>
    <property type="match status" value="1"/>
</dbReference>
<evidence type="ECO:0000313" key="1">
    <source>
        <dbReference type="EMBL" id="TDP32790.1"/>
    </source>
</evidence>
<gene>
    <name evidence="1" type="ORF">DFR75_10528</name>
</gene>
<organism evidence="1 2">
    <name type="scientific">Nocardia ignorata</name>
    <dbReference type="NCBI Taxonomy" id="145285"/>
    <lineage>
        <taxon>Bacteria</taxon>
        <taxon>Bacillati</taxon>
        <taxon>Actinomycetota</taxon>
        <taxon>Actinomycetes</taxon>
        <taxon>Mycobacteriales</taxon>
        <taxon>Nocardiaceae</taxon>
        <taxon>Nocardia</taxon>
    </lineage>
</organism>